<dbReference type="GO" id="GO:0008233">
    <property type="term" value="F:peptidase activity"/>
    <property type="evidence" value="ECO:0007669"/>
    <property type="project" value="UniProtKB-KW"/>
</dbReference>
<gene>
    <name evidence="11" type="ORF">HPP92_025632</name>
</gene>
<keyword evidence="8" id="KW-0472">Membrane</keyword>
<evidence type="ECO:0000259" key="10">
    <source>
        <dbReference type="PROSITE" id="PS51858"/>
    </source>
</evidence>
<comment type="similarity">
    <text evidence="3">Belongs to the DeSI family.</text>
</comment>
<dbReference type="GO" id="GO:0016020">
    <property type="term" value="C:membrane"/>
    <property type="evidence" value="ECO:0007669"/>
    <property type="project" value="UniProtKB-SubCell"/>
</dbReference>
<dbReference type="InterPro" id="IPR008580">
    <property type="entry name" value="PPPDE_dom"/>
</dbReference>
<dbReference type="GO" id="GO:0055085">
    <property type="term" value="P:transmembrane transport"/>
    <property type="evidence" value="ECO:0007669"/>
    <property type="project" value="InterPro"/>
</dbReference>
<evidence type="ECO:0000256" key="9">
    <source>
        <dbReference type="SAM" id="MobiDB-lite"/>
    </source>
</evidence>
<organism evidence="11 12">
    <name type="scientific">Vanilla planifolia</name>
    <name type="common">Vanilla</name>
    <dbReference type="NCBI Taxonomy" id="51239"/>
    <lineage>
        <taxon>Eukaryota</taxon>
        <taxon>Viridiplantae</taxon>
        <taxon>Streptophyta</taxon>
        <taxon>Embryophyta</taxon>
        <taxon>Tracheophyta</taxon>
        <taxon>Spermatophyta</taxon>
        <taxon>Magnoliopsida</taxon>
        <taxon>Liliopsida</taxon>
        <taxon>Asparagales</taxon>
        <taxon>Orchidaceae</taxon>
        <taxon>Vanilloideae</taxon>
        <taxon>Vanilleae</taxon>
        <taxon>Vanilla</taxon>
    </lineage>
</organism>
<sequence>MTREVVLHIYDVTNCDSEKTNNTILQINRIFKDRIGLGGIFHSAIQVYGDEEWSFGFCENGPGVFSCPSGKNPMYTYRERIVVGETDCSLLKVKQILRELSREWPGESYDLLSRNCNHFCDMFCERLGVPKLPGWVNRFANAGDTAMVVAGNTAFRIRKAKEDIITASKVAYKFLASKASFPQTSPESPSNTNGAGTPRFQGTWLRSLASLGAKPSGSTFDVNDPGEETLPPGNQRSNERFQALSYSSVVSSKTDNIQHIPSDHEKESLEKTTDSTVDGWNDIFYNARQAVTGAVSYVENRAKEVSDEVTSQLQQLYDSYPYLENVIVPVGSTICATLLAWFVMPRILRKFHLYASRNPLALLSGHSIEEQIPYEKGVWSALEDPARYLITFLAFYELGIMIAPTTSQYLPQAWRGAVVLSLVWFLHRWKTNVFARFMEKPPVFGLDRDKVLTLEKISTMGLLILGAIALAEACGVAVQSILTVGGIGGVATAFAARDILGNVLSGLSLQFSKPFSLGDNIKAGSIEGQVVEMGLTTTSLINPEKFPIIVPNSLFSSQVIVNKSRAELYACVMKIPMHIDDLEKVPNVTEEIKSAVSSNCGVSLDKELPYCFLSRIENSFLELTLGCNLKNMKKEEQHATRQDILVAAATIIKKHGAKLGGKSDDFYS</sequence>
<evidence type="ECO:0000256" key="6">
    <source>
        <dbReference type="ARBA" id="ARBA00022801"/>
    </source>
</evidence>
<comment type="caution">
    <text evidence="11">The sequence shown here is derived from an EMBL/GenBank/DDBJ whole genome shotgun (WGS) entry which is preliminary data.</text>
</comment>
<keyword evidence="4" id="KW-0645">Protease</keyword>
<dbReference type="Gene3D" id="2.30.30.60">
    <property type="match status" value="1"/>
</dbReference>
<dbReference type="Gene3D" id="3.90.1720.30">
    <property type="entry name" value="PPPDE domains"/>
    <property type="match status" value="1"/>
</dbReference>
<dbReference type="InterPro" id="IPR006685">
    <property type="entry name" value="MscS_channel_2nd"/>
</dbReference>
<keyword evidence="12" id="KW-1185">Reference proteome</keyword>
<dbReference type="PANTHER" id="PTHR30566">
    <property type="entry name" value="YNAI-RELATED MECHANOSENSITIVE ION CHANNEL"/>
    <property type="match status" value="1"/>
</dbReference>
<evidence type="ECO:0000313" key="12">
    <source>
        <dbReference type="Proteomes" id="UP000636800"/>
    </source>
</evidence>
<dbReference type="OrthoDB" id="6159137at2759"/>
<proteinExistence type="inferred from homology"/>
<evidence type="ECO:0000256" key="1">
    <source>
        <dbReference type="ARBA" id="ARBA00004141"/>
    </source>
</evidence>
<dbReference type="PROSITE" id="PS51858">
    <property type="entry name" value="PPPDE"/>
    <property type="match status" value="1"/>
</dbReference>
<comment type="subcellular location">
    <subcellularLocation>
        <location evidence="1">Membrane</location>
        <topology evidence="1">Multi-pass membrane protein</topology>
    </subcellularLocation>
</comment>
<keyword evidence="5" id="KW-0812">Transmembrane</keyword>
<accession>A0A835PHW4</accession>
<keyword evidence="6" id="KW-0378">Hydrolase</keyword>
<dbReference type="EMBL" id="JADCNL010000014">
    <property type="protein sequence ID" value="KAG0452968.1"/>
    <property type="molecule type" value="Genomic_DNA"/>
</dbReference>
<dbReference type="SUPFAM" id="SSF50182">
    <property type="entry name" value="Sm-like ribonucleoproteins"/>
    <property type="match status" value="1"/>
</dbReference>
<evidence type="ECO:0000256" key="4">
    <source>
        <dbReference type="ARBA" id="ARBA00022670"/>
    </source>
</evidence>
<dbReference type="InterPro" id="IPR010920">
    <property type="entry name" value="LSM_dom_sf"/>
</dbReference>
<dbReference type="InterPro" id="IPR011014">
    <property type="entry name" value="MscS_channel_TM-2"/>
</dbReference>
<keyword evidence="7" id="KW-1133">Transmembrane helix</keyword>
<dbReference type="AlphaFoldDB" id="A0A835PHW4"/>
<dbReference type="PANTHER" id="PTHR30566:SF5">
    <property type="entry name" value="MECHANOSENSITIVE ION CHANNEL PROTEIN 1, MITOCHONDRIAL-RELATED"/>
    <property type="match status" value="1"/>
</dbReference>
<dbReference type="SUPFAM" id="SSF82861">
    <property type="entry name" value="Mechanosensitive channel protein MscS (YggB), transmembrane region"/>
    <property type="match status" value="1"/>
</dbReference>
<evidence type="ECO:0000256" key="2">
    <source>
        <dbReference type="ARBA" id="ARBA00008017"/>
    </source>
</evidence>
<evidence type="ECO:0000256" key="7">
    <source>
        <dbReference type="ARBA" id="ARBA00022989"/>
    </source>
</evidence>
<name>A0A835PHW4_VANPL</name>
<evidence type="ECO:0000256" key="8">
    <source>
        <dbReference type="ARBA" id="ARBA00023136"/>
    </source>
</evidence>
<feature type="domain" description="PPPDE" evidence="10">
    <location>
        <begin position="3"/>
        <end position="144"/>
    </location>
</feature>
<evidence type="ECO:0000256" key="5">
    <source>
        <dbReference type="ARBA" id="ARBA00022692"/>
    </source>
</evidence>
<dbReference type="Proteomes" id="UP000636800">
    <property type="component" value="Unassembled WGS sequence"/>
</dbReference>
<feature type="region of interest" description="Disordered" evidence="9">
    <location>
        <begin position="215"/>
        <end position="237"/>
    </location>
</feature>
<dbReference type="Pfam" id="PF05903">
    <property type="entry name" value="Peptidase_C97"/>
    <property type="match status" value="1"/>
</dbReference>
<dbReference type="Pfam" id="PF00924">
    <property type="entry name" value="MS_channel_2nd"/>
    <property type="match status" value="1"/>
</dbReference>
<dbReference type="InterPro" id="IPR042266">
    <property type="entry name" value="PPPDE_sf"/>
</dbReference>
<protein>
    <recommendedName>
        <fullName evidence="10">PPPDE domain-containing protein</fullName>
    </recommendedName>
</protein>
<dbReference type="SMART" id="SM01179">
    <property type="entry name" value="DUF862"/>
    <property type="match status" value="1"/>
</dbReference>
<evidence type="ECO:0000313" key="11">
    <source>
        <dbReference type="EMBL" id="KAG0452968.1"/>
    </source>
</evidence>
<dbReference type="InterPro" id="IPR023408">
    <property type="entry name" value="MscS_beta-dom_sf"/>
</dbReference>
<reference evidence="11 12" key="1">
    <citation type="journal article" date="2020" name="Nat. Food">
        <title>A phased Vanilla planifolia genome enables genetic improvement of flavour and production.</title>
        <authorList>
            <person name="Hasing T."/>
            <person name="Tang H."/>
            <person name="Brym M."/>
            <person name="Khazi F."/>
            <person name="Huang T."/>
            <person name="Chambers A.H."/>
        </authorList>
    </citation>
    <scope>NUCLEOTIDE SEQUENCE [LARGE SCALE GENOMIC DNA]</scope>
    <source>
        <tissue evidence="11">Leaf</tissue>
    </source>
</reference>
<dbReference type="GO" id="GO:0006508">
    <property type="term" value="P:proteolysis"/>
    <property type="evidence" value="ECO:0007669"/>
    <property type="project" value="UniProtKB-KW"/>
</dbReference>
<comment type="similarity">
    <text evidence="2">Belongs to the MscS (TC 1.A.23) family.</text>
</comment>
<evidence type="ECO:0000256" key="3">
    <source>
        <dbReference type="ARBA" id="ARBA00008140"/>
    </source>
</evidence>
<dbReference type="Gene3D" id="1.10.287.1260">
    <property type="match status" value="1"/>
</dbReference>